<dbReference type="PANTHER" id="PTHR45982">
    <property type="entry name" value="REGULATOR OF CHROMOSOME CONDENSATION"/>
    <property type="match status" value="1"/>
</dbReference>
<dbReference type="Gene3D" id="1.20.1280.50">
    <property type="match status" value="1"/>
</dbReference>
<keyword evidence="4" id="KW-1185">Reference proteome</keyword>
<dbReference type="InterPro" id="IPR036047">
    <property type="entry name" value="F-box-like_dom_sf"/>
</dbReference>
<evidence type="ECO:0000256" key="1">
    <source>
        <dbReference type="PROSITE-ProRule" id="PRU00235"/>
    </source>
</evidence>
<proteinExistence type="predicted"/>
<accession>A0A0L0HDD7</accession>
<organism evidence="3 4">
    <name type="scientific">Spizellomyces punctatus (strain DAOM BR117)</name>
    <dbReference type="NCBI Taxonomy" id="645134"/>
    <lineage>
        <taxon>Eukaryota</taxon>
        <taxon>Fungi</taxon>
        <taxon>Fungi incertae sedis</taxon>
        <taxon>Chytridiomycota</taxon>
        <taxon>Chytridiomycota incertae sedis</taxon>
        <taxon>Chytridiomycetes</taxon>
        <taxon>Spizellomycetales</taxon>
        <taxon>Spizellomycetaceae</taxon>
        <taxon>Spizellomyces</taxon>
    </lineage>
</organism>
<dbReference type="Gene3D" id="2.130.10.30">
    <property type="entry name" value="Regulator of chromosome condensation 1/beta-lactamase-inhibitor protein II"/>
    <property type="match status" value="2"/>
</dbReference>
<dbReference type="PROSITE" id="PS50012">
    <property type="entry name" value="RCC1_3"/>
    <property type="match status" value="1"/>
</dbReference>
<dbReference type="RefSeq" id="XP_016607056.1">
    <property type="nucleotide sequence ID" value="XM_016754173.1"/>
</dbReference>
<dbReference type="GeneID" id="27689306"/>
<dbReference type="PANTHER" id="PTHR45982:SF1">
    <property type="entry name" value="REGULATOR OF CHROMOSOME CONDENSATION"/>
    <property type="match status" value="1"/>
</dbReference>
<dbReference type="OrthoDB" id="61110at2759"/>
<dbReference type="Pfam" id="PF13540">
    <property type="entry name" value="RCC1_2"/>
    <property type="match status" value="1"/>
</dbReference>
<protein>
    <recommendedName>
        <fullName evidence="2">F-box domain-containing protein</fullName>
    </recommendedName>
</protein>
<sequence>MTPPLSKRLDTQPEECLLIILRHLPACYLVNVCQTNRYFRDLGYDEGLWKHKCIEDYGLQSIAQREVTSWRALYGRLKSPKLFEWDSNTYPIDYGRFAGKNLVKVVCTGWGRLASTVTGEIWFWGQMNGETWGDNRSRSYLQPVQVANSSSRLPRVLDVTGGRTFGVALTEDPDGLGRKRVFVFSSVEAVWEHEGLRDKDIVKVTAGWAHGLAMSRSGTIYVFPTENARNQQYKTISPPSMDNPYVEMGGGEDFCVALTRHGDVYKWSPNADEALIVPDLSGLRFTKLSSFFRHYAAFGQDVRRSNMPPKQSSTKPVVPIWCKDRSNIFGLTLPDGSNPHNAIRQIAFGDWHSLCLTKNGKVYKWGEGCTALKNAFPQSGPALGCSESSCELLPFSNTDWFVIQIAAGGHQAACLAVEVY</sequence>
<dbReference type="VEuPathDB" id="FungiDB:SPPG_05966"/>
<evidence type="ECO:0000259" key="2">
    <source>
        <dbReference type="PROSITE" id="PS50181"/>
    </source>
</evidence>
<reference evidence="3 4" key="1">
    <citation type="submission" date="2009-08" db="EMBL/GenBank/DDBJ databases">
        <title>The Genome Sequence of Spizellomyces punctatus strain DAOM BR117.</title>
        <authorList>
            <consortium name="The Broad Institute Genome Sequencing Platform"/>
            <person name="Russ C."/>
            <person name="Cuomo C."/>
            <person name="Shea T."/>
            <person name="Young S.K."/>
            <person name="Zeng Q."/>
            <person name="Koehrsen M."/>
            <person name="Haas B."/>
            <person name="Borodovsky M."/>
            <person name="Guigo R."/>
            <person name="Alvarado L."/>
            <person name="Berlin A."/>
            <person name="Bochicchio J."/>
            <person name="Borenstein D."/>
            <person name="Chapman S."/>
            <person name="Chen Z."/>
            <person name="Engels R."/>
            <person name="Freedman E."/>
            <person name="Gellesch M."/>
            <person name="Goldberg J."/>
            <person name="Griggs A."/>
            <person name="Gujja S."/>
            <person name="Heiman D."/>
            <person name="Hepburn T."/>
            <person name="Howarth C."/>
            <person name="Jen D."/>
            <person name="Larson L."/>
            <person name="Lewis B."/>
            <person name="Mehta T."/>
            <person name="Park D."/>
            <person name="Pearson M."/>
            <person name="Roberts A."/>
            <person name="Saif S."/>
            <person name="Shenoy N."/>
            <person name="Sisk P."/>
            <person name="Stolte C."/>
            <person name="Sykes S."/>
            <person name="Thomson T."/>
            <person name="Walk T."/>
            <person name="White J."/>
            <person name="Yandava C."/>
            <person name="Burger G."/>
            <person name="Gray M.W."/>
            <person name="Holland P.W.H."/>
            <person name="King N."/>
            <person name="Lang F.B.F."/>
            <person name="Roger A.J."/>
            <person name="Ruiz-Trillo I."/>
            <person name="Lander E."/>
            <person name="Nusbaum C."/>
        </authorList>
    </citation>
    <scope>NUCLEOTIDE SEQUENCE [LARGE SCALE GENOMIC DNA]</scope>
    <source>
        <strain evidence="3 4">DAOM BR117</strain>
    </source>
</reference>
<dbReference type="InterPro" id="IPR000408">
    <property type="entry name" value="Reg_chr_condens"/>
</dbReference>
<gene>
    <name evidence="3" type="ORF">SPPG_05966</name>
</gene>
<dbReference type="Pfam" id="PF12937">
    <property type="entry name" value="F-box-like"/>
    <property type="match status" value="1"/>
</dbReference>
<evidence type="ECO:0000313" key="4">
    <source>
        <dbReference type="Proteomes" id="UP000053201"/>
    </source>
</evidence>
<dbReference type="Proteomes" id="UP000053201">
    <property type="component" value="Unassembled WGS sequence"/>
</dbReference>
<name>A0A0L0HDD7_SPIPD</name>
<evidence type="ECO:0000313" key="3">
    <source>
        <dbReference type="EMBL" id="KNC99016.1"/>
    </source>
</evidence>
<dbReference type="InParanoid" id="A0A0L0HDD7"/>
<dbReference type="InterPro" id="IPR009091">
    <property type="entry name" value="RCC1/BLIP-II"/>
</dbReference>
<dbReference type="InterPro" id="IPR001810">
    <property type="entry name" value="F-box_dom"/>
</dbReference>
<dbReference type="InterPro" id="IPR051553">
    <property type="entry name" value="Ran_GTPase-activating"/>
</dbReference>
<dbReference type="CDD" id="cd09917">
    <property type="entry name" value="F-box_SF"/>
    <property type="match status" value="1"/>
</dbReference>
<feature type="domain" description="F-box" evidence="2">
    <location>
        <begin position="6"/>
        <end position="52"/>
    </location>
</feature>
<dbReference type="SUPFAM" id="SSF50985">
    <property type="entry name" value="RCC1/BLIP-II"/>
    <property type="match status" value="1"/>
</dbReference>
<dbReference type="EMBL" id="KQ257459">
    <property type="protein sequence ID" value="KNC99016.1"/>
    <property type="molecule type" value="Genomic_DNA"/>
</dbReference>
<feature type="repeat" description="RCC1" evidence="1">
    <location>
        <begin position="119"/>
        <end position="172"/>
    </location>
</feature>
<dbReference type="PROSITE" id="PS50181">
    <property type="entry name" value="FBOX"/>
    <property type="match status" value="1"/>
</dbReference>
<dbReference type="SUPFAM" id="SSF81383">
    <property type="entry name" value="F-box domain"/>
    <property type="match status" value="1"/>
</dbReference>
<dbReference type="STRING" id="645134.A0A0L0HDD7"/>
<dbReference type="AlphaFoldDB" id="A0A0L0HDD7"/>